<proteinExistence type="predicted"/>
<gene>
    <name evidence="1" type="ORF">HNQ65_000285</name>
</gene>
<evidence type="ECO:0000313" key="2">
    <source>
        <dbReference type="Proteomes" id="UP000590740"/>
    </source>
</evidence>
<reference evidence="1 2" key="1">
    <citation type="submission" date="2020-08" db="EMBL/GenBank/DDBJ databases">
        <title>Genomic Encyclopedia of Type Strains, Phase IV (KMG-IV): sequencing the most valuable type-strain genomes for metagenomic binning, comparative biology and taxonomic classification.</title>
        <authorList>
            <person name="Goeker M."/>
        </authorList>
    </citation>
    <scope>NUCLEOTIDE SEQUENCE [LARGE SCALE GENOMIC DNA]</scope>
    <source>
        <strain evidence="1 2">DSM 12252</strain>
    </source>
</reference>
<keyword evidence="2" id="KW-1185">Reference proteome</keyword>
<dbReference type="InterPro" id="IPR025516">
    <property type="entry name" value="DUF4404"/>
</dbReference>
<sequence length="71" mass="7726">MTSEQLLELKKMVEEAGDLPATAKEKLLELLAQQQAAQGQWISSVEELEAAHPEATGFMNRLATTLANMGI</sequence>
<protein>
    <submittedName>
        <fullName evidence="1">Uncharacterized protein</fullName>
    </submittedName>
</protein>
<dbReference type="AlphaFoldDB" id="A0A7W7Y700"/>
<evidence type="ECO:0000313" key="1">
    <source>
        <dbReference type="EMBL" id="MBB5030731.1"/>
    </source>
</evidence>
<organism evidence="1 2">
    <name type="scientific">Prosthecobacter vanneervenii</name>
    <dbReference type="NCBI Taxonomy" id="48466"/>
    <lineage>
        <taxon>Bacteria</taxon>
        <taxon>Pseudomonadati</taxon>
        <taxon>Verrucomicrobiota</taxon>
        <taxon>Verrucomicrobiia</taxon>
        <taxon>Verrucomicrobiales</taxon>
        <taxon>Verrucomicrobiaceae</taxon>
        <taxon>Prosthecobacter</taxon>
    </lineage>
</organism>
<dbReference type="Pfam" id="PF14357">
    <property type="entry name" value="DUF4404"/>
    <property type="match status" value="1"/>
</dbReference>
<name>A0A7W7Y700_9BACT</name>
<comment type="caution">
    <text evidence="1">The sequence shown here is derived from an EMBL/GenBank/DDBJ whole genome shotgun (WGS) entry which is preliminary data.</text>
</comment>
<dbReference type="RefSeq" id="WP_184337643.1">
    <property type="nucleotide sequence ID" value="NZ_JACHIG010000001.1"/>
</dbReference>
<dbReference type="Proteomes" id="UP000590740">
    <property type="component" value="Unassembled WGS sequence"/>
</dbReference>
<dbReference type="EMBL" id="JACHIG010000001">
    <property type="protein sequence ID" value="MBB5030731.1"/>
    <property type="molecule type" value="Genomic_DNA"/>
</dbReference>
<accession>A0A7W7Y700</accession>